<dbReference type="RefSeq" id="WP_273840929.1">
    <property type="nucleotide sequence ID" value="NZ_JAQQWT010000003.1"/>
</dbReference>
<sequence>MDIDWMEWQKKIIRDEHVVPELMDEKMKKVKRNPMFSNYVSNKGLVKNNSSKHIDSVKYNF</sequence>
<evidence type="ECO:0000313" key="1">
    <source>
        <dbReference type="EMBL" id="MFC0558398.1"/>
    </source>
</evidence>
<proteinExistence type="predicted"/>
<protein>
    <submittedName>
        <fullName evidence="1">Uncharacterized protein</fullName>
    </submittedName>
</protein>
<accession>A0ABV6NE07</accession>
<organism evidence="1 2">
    <name type="scientific">Halalkalibacter alkalisediminis</name>
    <dbReference type="NCBI Taxonomy" id="935616"/>
    <lineage>
        <taxon>Bacteria</taxon>
        <taxon>Bacillati</taxon>
        <taxon>Bacillota</taxon>
        <taxon>Bacilli</taxon>
        <taxon>Bacillales</taxon>
        <taxon>Bacillaceae</taxon>
        <taxon>Halalkalibacter</taxon>
    </lineage>
</organism>
<gene>
    <name evidence="1" type="ORF">ACFFH4_04970</name>
</gene>
<dbReference type="EMBL" id="JBHLTR010000004">
    <property type="protein sequence ID" value="MFC0558398.1"/>
    <property type="molecule type" value="Genomic_DNA"/>
</dbReference>
<dbReference type="Proteomes" id="UP001589833">
    <property type="component" value="Unassembled WGS sequence"/>
</dbReference>
<reference evidence="1 2" key="1">
    <citation type="submission" date="2024-09" db="EMBL/GenBank/DDBJ databases">
        <authorList>
            <person name="Sun Q."/>
            <person name="Mori K."/>
        </authorList>
    </citation>
    <scope>NUCLEOTIDE SEQUENCE [LARGE SCALE GENOMIC DNA]</scope>
    <source>
        <strain evidence="1 2">NCAIM B.02301</strain>
    </source>
</reference>
<evidence type="ECO:0000313" key="2">
    <source>
        <dbReference type="Proteomes" id="UP001589833"/>
    </source>
</evidence>
<name>A0ABV6NE07_9BACI</name>
<keyword evidence="2" id="KW-1185">Reference proteome</keyword>
<comment type="caution">
    <text evidence="1">The sequence shown here is derived from an EMBL/GenBank/DDBJ whole genome shotgun (WGS) entry which is preliminary data.</text>
</comment>